<dbReference type="SMART" id="SM00612">
    <property type="entry name" value="Kelch"/>
    <property type="match status" value="2"/>
</dbReference>
<dbReference type="Pfam" id="PF25210">
    <property type="entry name" value="Kelch_FKB95"/>
    <property type="match status" value="1"/>
</dbReference>
<reference evidence="3" key="1">
    <citation type="submission" date="2020-01" db="EMBL/GenBank/DDBJ databases">
        <authorList>
            <person name="Mishra B."/>
        </authorList>
    </citation>
    <scope>NUCLEOTIDE SEQUENCE [LARGE SCALE GENOMIC DNA]</scope>
</reference>
<feature type="domain" description="FKB95-like N-terminal Kelch" evidence="2">
    <location>
        <begin position="90"/>
        <end position="387"/>
    </location>
</feature>
<dbReference type="OrthoDB" id="27298at2759"/>
<dbReference type="EMBL" id="CACVBM020001216">
    <property type="protein sequence ID" value="CAA7039679.1"/>
    <property type="molecule type" value="Genomic_DNA"/>
</dbReference>
<evidence type="ECO:0000313" key="4">
    <source>
        <dbReference type="Proteomes" id="UP000467841"/>
    </source>
</evidence>
<comment type="caution">
    <text evidence="3">The sequence shown here is derived from an EMBL/GenBank/DDBJ whole genome shotgun (WGS) entry which is preliminary data.</text>
</comment>
<dbReference type="InterPro" id="IPR015915">
    <property type="entry name" value="Kelch-typ_b-propeller"/>
</dbReference>
<dbReference type="PANTHER" id="PTHR24414">
    <property type="entry name" value="F-BOX/KELCH-REPEAT PROTEIN SKIP4"/>
    <property type="match status" value="1"/>
</dbReference>
<dbReference type="InterPro" id="IPR057499">
    <property type="entry name" value="Kelch_FKB95"/>
</dbReference>
<sequence length="631" mass="70626">MMSNSAAAEEPPHKRRKMSPCPSSSLPDDLVLSWLARVSKSDHAALSLVSKSHRALVASPDLHRMRSLLGCAENWLYVCLATPPDPTPRWFILHRGKSVDRLLRPIASLRFQPPEASSVVAVDWGIYVIGGRVKGKLSRGVHLLDCRTHRWRRAPSMGIARAAAAAGVVGGKIYVFGGCRDFDSSNWAEVFDPKTQTWDSLPAIPDPTVRCQYMTGSVVVEEKMYAMYGVDDSFYYSPRESKWGRGNIPPRTRNRRDWCFIDKVIYCIDNRGHLCWCEPVQLESSDPEGMYWREVKGLGSLNESLSRSRLVHFDSQFEAICETGDQNLVDLLPGARLSNFGGNLVLFWDVVEGDDHHLGVWCAEISLERRPQGPEIWGNIEWSNAVMTVDRHKGPDHKELSSMLHKALEGVIMMETFPKTTADVFDFLHWCLNLEAVSLILTLVRSQSYDNLVGMVLVNIGSESRSLMIDPLTEDGGCEDGSFMVTCMPCRHEITHPTITGEWTKPNINELSGSSAFFWAFEVGKSVGFEVAPAPFLSVTFEGKLETNGKVEQGKGDNVSVKFGSHGEAPKKTEEKTNKNVLISDVPKDAAEEWPAAKQIHSFYFVKNRHYEDPKIKAKLEAADKELEKLN</sequence>
<name>A0A6D2JSP8_9BRAS</name>
<accession>A0A6D2JSP8</accession>
<evidence type="ECO:0000256" key="1">
    <source>
        <dbReference type="SAM" id="MobiDB-lite"/>
    </source>
</evidence>
<proteinExistence type="predicted"/>
<protein>
    <recommendedName>
        <fullName evidence="2">FKB95-like N-terminal Kelch domain-containing protein</fullName>
    </recommendedName>
</protein>
<dbReference type="AlphaFoldDB" id="A0A6D2JSP8"/>
<evidence type="ECO:0000313" key="3">
    <source>
        <dbReference type="EMBL" id="CAA7039679.1"/>
    </source>
</evidence>
<dbReference type="PANTHER" id="PTHR24414:SF178">
    <property type="entry name" value="F-BOX DOMAIN-CONTAINING PROTEIN"/>
    <property type="match status" value="1"/>
</dbReference>
<dbReference type="SUPFAM" id="SSF117281">
    <property type="entry name" value="Kelch motif"/>
    <property type="match status" value="1"/>
</dbReference>
<dbReference type="InterPro" id="IPR050354">
    <property type="entry name" value="F-box/kelch-repeat_ARATH"/>
</dbReference>
<evidence type="ECO:0000259" key="2">
    <source>
        <dbReference type="Pfam" id="PF25210"/>
    </source>
</evidence>
<organism evidence="3 4">
    <name type="scientific">Microthlaspi erraticum</name>
    <dbReference type="NCBI Taxonomy" id="1685480"/>
    <lineage>
        <taxon>Eukaryota</taxon>
        <taxon>Viridiplantae</taxon>
        <taxon>Streptophyta</taxon>
        <taxon>Embryophyta</taxon>
        <taxon>Tracheophyta</taxon>
        <taxon>Spermatophyta</taxon>
        <taxon>Magnoliopsida</taxon>
        <taxon>eudicotyledons</taxon>
        <taxon>Gunneridae</taxon>
        <taxon>Pentapetalae</taxon>
        <taxon>rosids</taxon>
        <taxon>malvids</taxon>
        <taxon>Brassicales</taxon>
        <taxon>Brassicaceae</taxon>
        <taxon>Coluteocarpeae</taxon>
        <taxon>Microthlaspi</taxon>
    </lineage>
</organism>
<dbReference type="InterPro" id="IPR006652">
    <property type="entry name" value="Kelch_1"/>
</dbReference>
<gene>
    <name evidence="3" type="ORF">MERR_LOCUS26914</name>
</gene>
<dbReference type="CDD" id="cd22152">
    <property type="entry name" value="F-box_AtAFR-like"/>
    <property type="match status" value="1"/>
</dbReference>
<keyword evidence="4" id="KW-1185">Reference proteome</keyword>
<feature type="region of interest" description="Disordered" evidence="1">
    <location>
        <begin position="552"/>
        <end position="576"/>
    </location>
</feature>
<feature type="region of interest" description="Disordered" evidence="1">
    <location>
        <begin position="1"/>
        <end position="24"/>
    </location>
</feature>
<dbReference type="Gene3D" id="2.120.10.80">
    <property type="entry name" value="Kelch-type beta propeller"/>
    <property type="match status" value="1"/>
</dbReference>
<dbReference type="Proteomes" id="UP000467841">
    <property type="component" value="Unassembled WGS sequence"/>
</dbReference>